<feature type="binding site" evidence="9">
    <location>
        <position position="27"/>
    </location>
    <ligand>
        <name>Mg(2+)</name>
        <dbReference type="ChEBI" id="CHEBI:18420"/>
    </ligand>
</feature>
<dbReference type="PROSITE" id="PS01076">
    <property type="entry name" value="ACETATE_KINASE_2"/>
    <property type="match status" value="1"/>
</dbReference>
<evidence type="ECO:0000256" key="2">
    <source>
        <dbReference type="ARBA" id="ARBA00022490"/>
    </source>
</evidence>
<dbReference type="GO" id="GO:0006083">
    <property type="term" value="P:acetate metabolic process"/>
    <property type="evidence" value="ECO:0007669"/>
    <property type="project" value="TreeGrafter"/>
</dbReference>
<evidence type="ECO:0000256" key="10">
    <source>
        <dbReference type="RuleBase" id="RU003835"/>
    </source>
</evidence>
<feature type="site" description="Transition state stabilizer" evidence="9">
    <location>
        <position position="196"/>
    </location>
</feature>
<comment type="pathway">
    <text evidence="9">Metabolic intermediate biosynthesis; acetyl-CoA biosynthesis; acetyl-CoA from acetate: step 1/2.</text>
</comment>
<dbReference type="NCBIfam" id="TIGR00016">
    <property type="entry name" value="ackA"/>
    <property type="match status" value="1"/>
</dbReference>
<feature type="binding site" evidence="9">
    <location>
        <begin position="219"/>
        <end position="223"/>
    </location>
    <ligand>
        <name>ATP</name>
        <dbReference type="ChEBI" id="CHEBI:30616"/>
    </ligand>
</feature>
<evidence type="ECO:0000256" key="4">
    <source>
        <dbReference type="ARBA" id="ARBA00022723"/>
    </source>
</evidence>
<dbReference type="GO" id="GO:0005524">
    <property type="term" value="F:ATP binding"/>
    <property type="evidence" value="ECO:0007669"/>
    <property type="project" value="UniProtKB-KW"/>
</dbReference>
<comment type="subcellular location">
    <subcellularLocation>
        <location evidence="9">Cytoplasm</location>
    </subcellularLocation>
</comment>
<dbReference type="PANTHER" id="PTHR21060">
    <property type="entry name" value="ACETATE KINASE"/>
    <property type="match status" value="1"/>
</dbReference>
<evidence type="ECO:0000256" key="3">
    <source>
        <dbReference type="ARBA" id="ARBA00022679"/>
    </source>
</evidence>
<feature type="binding site" evidence="9">
    <location>
        <begin position="294"/>
        <end position="296"/>
    </location>
    <ligand>
        <name>ATP</name>
        <dbReference type="ChEBI" id="CHEBI:30616"/>
    </ligand>
</feature>
<keyword evidence="2 9" id="KW-0963">Cytoplasm</keyword>
<gene>
    <name evidence="9" type="primary">ackA</name>
    <name evidence="11" type="ORF">CUN61_19945</name>
</gene>
<dbReference type="PANTHER" id="PTHR21060:SF21">
    <property type="entry name" value="ACETATE KINASE"/>
    <property type="match status" value="1"/>
</dbReference>
<evidence type="ECO:0000313" key="11">
    <source>
        <dbReference type="EMBL" id="QAY86113.1"/>
    </source>
</evidence>
<keyword evidence="3 9" id="KW-0808">Transferase</keyword>
<comment type="catalytic activity">
    <reaction evidence="9">
        <text>acetate + ATP = acetyl phosphate + ADP</text>
        <dbReference type="Rhea" id="RHEA:11352"/>
        <dbReference type="ChEBI" id="CHEBI:22191"/>
        <dbReference type="ChEBI" id="CHEBI:30089"/>
        <dbReference type="ChEBI" id="CHEBI:30616"/>
        <dbReference type="ChEBI" id="CHEBI:456216"/>
        <dbReference type="EC" id="2.7.2.1"/>
    </reaction>
</comment>
<evidence type="ECO:0000256" key="7">
    <source>
        <dbReference type="ARBA" id="ARBA00022840"/>
    </source>
</evidence>
<feature type="active site" description="Proton donor/acceptor" evidence="9">
    <location>
        <position position="165"/>
    </location>
</feature>
<dbReference type="GO" id="GO:0005829">
    <property type="term" value="C:cytosol"/>
    <property type="evidence" value="ECO:0007669"/>
    <property type="project" value="TreeGrafter"/>
</dbReference>
<keyword evidence="8 9" id="KW-0460">Magnesium</keyword>
<dbReference type="GO" id="GO:0006085">
    <property type="term" value="P:acetyl-CoA biosynthetic process"/>
    <property type="evidence" value="ECO:0007669"/>
    <property type="project" value="UniProtKB-UniRule"/>
</dbReference>
<proteinExistence type="inferred from homology"/>
<dbReference type="EMBL" id="CP024767">
    <property type="protein sequence ID" value="QAY86113.1"/>
    <property type="molecule type" value="Genomic_DNA"/>
</dbReference>
<comment type="similarity">
    <text evidence="1 9 10">Belongs to the acetokinase family.</text>
</comment>
<feature type="binding site" evidence="9">
    <location>
        <position position="34"/>
    </location>
    <ligand>
        <name>ATP</name>
        <dbReference type="ChEBI" id="CHEBI:30616"/>
    </ligand>
</feature>
<keyword evidence="12" id="KW-1185">Reference proteome</keyword>
<feature type="binding site" evidence="9">
    <location>
        <position position="108"/>
    </location>
    <ligand>
        <name>substrate</name>
    </ligand>
</feature>
<comment type="cofactor">
    <cofactor evidence="9">
        <name>Mg(2+)</name>
        <dbReference type="ChEBI" id="CHEBI:18420"/>
    </cofactor>
    <cofactor evidence="9">
        <name>Mn(2+)</name>
        <dbReference type="ChEBI" id="CHEBI:29035"/>
    </cofactor>
    <text evidence="9">Mg(2+). Can also accept Mn(2+).</text>
</comment>
<keyword evidence="4 9" id="KW-0479">Metal-binding</keyword>
<keyword evidence="7 9" id="KW-0067">ATP-binding</keyword>
<dbReference type="Gene3D" id="3.30.420.40">
    <property type="match status" value="2"/>
</dbReference>
<name>A0A4P6G3S3_9PSED</name>
<dbReference type="Proteomes" id="UP000291121">
    <property type="component" value="Chromosome"/>
</dbReference>
<dbReference type="GO" id="GO:0008776">
    <property type="term" value="F:acetate kinase activity"/>
    <property type="evidence" value="ECO:0007669"/>
    <property type="project" value="UniProtKB-UniRule"/>
</dbReference>
<dbReference type="RefSeq" id="WP_208668202.1">
    <property type="nucleotide sequence ID" value="NZ_CP024767.1"/>
</dbReference>
<reference evidence="11 12" key="1">
    <citation type="submission" date="2017-11" db="EMBL/GenBank/DDBJ databases">
        <title>Genome sequence of Pseudomonas arsenicoxydans ACM1.</title>
        <authorList>
            <person name="Nascimento F.X."/>
        </authorList>
    </citation>
    <scope>NUCLEOTIDE SEQUENCE [LARGE SCALE GENOMIC DNA]</scope>
    <source>
        <strain evidence="11 12">ACM1</strain>
    </source>
</reference>
<keyword evidence="5 9" id="KW-0547">Nucleotide-binding</keyword>
<evidence type="ECO:0000256" key="8">
    <source>
        <dbReference type="ARBA" id="ARBA00022842"/>
    </source>
</evidence>
<sequence>MDLLNPANAEPDDEPISGRERLILALNSGSSSLKFGVYRVTFDHVLRLISGEAQALDTQAGRFDAIDAQHQPLVGHSVPMITMKHALHEIERLLEQTGLQPLDGIGHRVVHGGPAFRQPCRINLQVLEQLQQVIDFAPLHTPMALSVIEETSRHFPEVAQVMCFDTGFHAQMPAVARVLALPKELCMQGVQRYGFHGLSCESIVRRFGASLPERLIIAHLGNGASITAVRAGQSVDTSMGLTPSGGMIMSTRSGDLDPGVLIYLIRQKGLDVTAVEALVDRQSGLLGISGLSADMRTLKIAATTEADARLAIEMFCYSAYKQIAAMIAVLGGIDTLVFTGGIGENDAAVRAQICEGLAWIGLSLDSTLNQLGSDLISTSESICAVRVFASQEDEEIARHTWQLIT</sequence>
<evidence type="ECO:0000256" key="1">
    <source>
        <dbReference type="ARBA" id="ARBA00008748"/>
    </source>
</evidence>
<dbReference type="InterPro" id="IPR004372">
    <property type="entry name" value="Ac/propionate_kinase"/>
</dbReference>
<feature type="binding site" evidence="9">
    <location>
        <begin position="341"/>
        <end position="345"/>
    </location>
    <ligand>
        <name>ATP</name>
        <dbReference type="ChEBI" id="CHEBI:30616"/>
    </ligand>
</feature>
<dbReference type="HAMAP" id="MF_00020">
    <property type="entry name" value="Acetate_kinase"/>
    <property type="match status" value="1"/>
</dbReference>
<comment type="function">
    <text evidence="9">Catalyzes the formation of acetyl phosphate from acetate and ATP. Can also catalyze the reverse reaction.</text>
</comment>
<evidence type="ECO:0000256" key="9">
    <source>
        <dbReference type="HAMAP-Rule" id="MF_00020"/>
    </source>
</evidence>
<dbReference type="PROSITE" id="PS01075">
    <property type="entry name" value="ACETATE_KINASE_1"/>
    <property type="match status" value="1"/>
</dbReference>
<dbReference type="Pfam" id="PF00871">
    <property type="entry name" value="Acetate_kinase"/>
    <property type="match status" value="1"/>
</dbReference>
<dbReference type="GO" id="GO:0000287">
    <property type="term" value="F:magnesium ion binding"/>
    <property type="evidence" value="ECO:0007669"/>
    <property type="project" value="UniProtKB-UniRule"/>
</dbReference>
<dbReference type="SUPFAM" id="SSF53067">
    <property type="entry name" value="Actin-like ATPase domain"/>
    <property type="match status" value="2"/>
</dbReference>
<keyword evidence="6 9" id="KW-0418">Kinase</keyword>
<dbReference type="InterPro" id="IPR000890">
    <property type="entry name" value="Aliphatic_acid_kin_short-chain"/>
</dbReference>
<evidence type="ECO:0000256" key="6">
    <source>
        <dbReference type="ARBA" id="ARBA00022777"/>
    </source>
</evidence>
<evidence type="ECO:0000256" key="5">
    <source>
        <dbReference type="ARBA" id="ARBA00022741"/>
    </source>
</evidence>
<dbReference type="AlphaFoldDB" id="A0A4P6G3S3"/>
<dbReference type="PIRSF" id="PIRSF000722">
    <property type="entry name" value="Acetate_prop_kin"/>
    <property type="match status" value="1"/>
</dbReference>
<dbReference type="EC" id="2.7.2.1" evidence="9"/>
<evidence type="ECO:0000313" key="12">
    <source>
        <dbReference type="Proteomes" id="UP000291121"/>
    </source>
</evidence>
<feature type="binding site" evidence="9">
    <location>
        <position position="392"/>
    </location>
    <ligand>
        <name>Mg(2+)</name>
        <dbReference type="ChEBI" id="CHEBI:18420"/>
    </ligand>
</feature>
<protein>
    <recommendedName>
        <fullName evidence="9">Acetate kinase</fullName>
        <ecNumber evidence="9">2.7.2.1</ecNumber>
    </recommendedName>
    <alternativeName>
        <fullName evidence="9">Acetokinase</fullName>
    </alternativeName>
</protein>
<dbReference type="UniPathway" id="UPA00340">
    <property type="reaction ID" value="UER00458"/>
</dbReference>
<accession>A0A4P6G3S3</accession>
<feature type="site" description="Transition state stabilizer" evidence="9">
    <location>
        <position position="252"/>
    </location>
</feature>
<dbReference type="PRINTS" id="PR00471">
    <property type="entry name" value="ACETATEKNASE"/>
</dbReference>
<organism evidence="11 12">
    <name type="scientific">Pseudomonas arsenicoxydans</name>
    <dbReference type="NCBI Taxonomy" id="702115"/>
    <lineage>
        <taxon>Bacteria</taxon>
        <taxon>Pseudomonadati</taxon>
        <taxon>Pseudomonadota</taxon>
        <taxon>Gammaproteobacteria</taxon>
        <taxon>Pseudomonadales</taxon>
        <taxon>Pseudomonadaceae</taxon>
        <taxon>Pseudomonas</taxon>
    </lineage>
</organism>
<dbReference type="InterPro" id="IPR043129">
    <property type="entry name" value="ATPase_NBD"/>
</dbReference>
<dbReference type="InterPro" id="IPR023865">
    <property type="entry name" value="Aliphatic_acid_kinase_CS"/>
</dbReference>
<comment type="subunit">
    <text evidence="9">Homodimer.</text>
</comment>